<keyword evidence="3" id="KW-1185">Reference proteome</keyword>
<dbReference type="Proteomes" id="UP000030170">
    <property type="component" value="Unassembled WGS sequence"/>
</dbReference>
<dbReference type="AlphaFoldDB" id="A0A098TJF3"/>
<dbReference type="InterPro" id="IPR013216">
    <property type="entry name" value="Methyltransf_11"/>
</dbReference>
<protein>
    <recommendedName>
        <fullName evidence="1">Methyltransferase type 11 domain-containing protein</fullName>
    </recommendedName>
</protein>
<comment type="caution">
    <text evidence="2">The sequence shown here is derived from an EMBL/GenBank/DDBJ whole genome shotgun (WGS) entry which is preliminary data.</text>
</comment>
<name>A0A098TJF3_9CYAN</name>
<feature type="domain" description="Methyltransferase type 11" evidence="1">
    <location>
        <begin position="48"/>
        <end position="134"/>
    </location>
</feature>
<dbReference type="Pfam" id="PF08241">
    <property type="entry name" value="Methyltransf_11"/>
    <property type="match status" value="1"/>
</dbReference>
<reference evidence="2 3" key="1">
    <citation type="journal article" date="2014" name="Mol. Ecol.">
        <title>Evolution of Synechococcus.</title>
        <authorList>
            <person name="Dvorak P."/>
            <person name="Casamatta D."/>
            <person name="Hasler P."/>
            <person name="Poulickova A."/>
            <person name="Ondrej V."/>
            <person name="Sanges R."/>
        </authorList>
    </citation>
    <scope>NUCLEOTIDE SEQUENCE [LARGE SCALE GENOMIC DNA]</scope>
    <source>
        <strain evidence="2 3">CAUP A 1101</strain>
    </source>
</reference>
<dbReference type="Gene3D" id="3.40.50.150">
    <property type="entry name" value="Vaccinia Virus protein VP39"/>
    <property type="match status" value="1"/>
</dbReference>
<dbReference type="RefSeq" id="WP_036534345.1">
    <property type="nucleotide sequence ID" value="NZ_JJML01000031.1"/>
</dbReference>
<dbReference type="EMBL" id="JJML01000031">
    <property type="protein sequence ID" value="KGF72269.1"/>
    <property type="molecule type" value="Genomic_DNA"/>
</dbReference>
<gene>
    <name evidence="2" type="ORF">DO97_11000</name>
</gene>
<dbReference type="OrthoDB" id="9778208at2"/>
<dbReference type="SUPFAM" id="SSF53335">
    <property type="entry name" value="S-adenosyl-L-methionine-dependent methyltransferases"/>
    <property type="match status" value="1"/>
</dbReference>
<accession>A0A098TJF3</accession>
<evidence type="ECO:0000313" key="2">
    <source>
        <dbReference type="EMBL" id="KGF72269.1"/>
    </source>
</evidence>
<proteinExistence type="predicted"/>
<dbReference type="STRING" id="1497020.DO97_11000"/>
<evidence type="ECO:0000259" key="1">
    <source>
        <dbReference type="Pfam" id="PF08241"/>
    </source>
</evidence>
<dbReference type="GO" id="GO:0008757">
    <property type="term" value="F:S-adenosylmethionine-dependent methyltransferase activity"/>
    <property type="evidence" value="ECO:0007669"/>
    <property type="project" value="InterPro"/>
</dbReference>
<organism evidence="2 3">
    <name type="scientific">Neosynechococcus sphagnicola sy1</name>
    <dbReference type="NCBI Taxonomy" id="1497020"/>
    <lineage>
        <taxon>Bacteria</taxon>
        <taxon>Bacillati</taxon>
        <taxon>Cyanobacteriota</taxon>
        <taxon>Cyanophyceae</taxon>
        <taxon>Neosynechococcales</taxon>
        <taxon>Neosynechococcaceae</taxon>
        <taxon>Neosynechococcus</taxon>
    </lineage>
</organism>
<dbReference type="InterPro" id="IPR029063">
    <property type="entry name" value="SAM-dependent_MTases_sf"/>
</dbReference>
<sequence length="266" mass="29463">MSSPVFPSWVNHPELVDFYSQHRNSPADLYPSERRFLPWLARQSVSVLDTGCAAGGFSQIWQAYNPGIDYTGIDISAPLIEAAQQLHPDLQFHCANLVTGIDLPSGYATVVQALGWLNWEPDYGVAIAELWRLTERYLFLDVRLVTTPDAVAIGQQQLAFSGTWDGTTTTPYVTVLWPTFAEQLLALNPQQILGYGYWGQPATSVMGITSQVCFAAFVLEKTPLCNPDRVPTLCLDLPLSWPTALRDRVEDLPTAHLETLVQSNPA</sequence>
<evidence type="ECO:0000313" key="3">
    <source>
        <dbReference type="Proteomes" id="UP000030170"/>
    </source>
</evidence>
<dbReference type="CDD" id="cd02440">
    <property type="entry name" value="AdoMet_MTases"/>
    <property type="match status" value="1"/>
</dbReference>